<feature type="domain" description="B12-binding N-terminal" evidence="24">
    <location>
        <begin position="641"/>
        <end position="734"/>
    </location>
</feature>
<dbReference type="InterPro" id="IPR003726">
    <property type="entry name" value="HCY_dom"/>
</dbReference>
<feature type="domain" description="Pterin-binding" evidence="22">
    <location>
        <begin position="332"/>
        <end position="576"/>
    </location>
</feature>
<feature type="domain" description="Hcy-binding" evidence="21">
    <location>
        <begin position="17"/>
        <end position="298"/>
    </location>
</feature>
<sequence>MASKPTLHPRRVRVKDDYLARVLAGEAYLVFDGGMGSLLQQAGLVGPSELSDLLNVTRPDAIEALQRRYVEAGSQVIATNTFNTNRLKLNGQASVADVYAAAAEVVRRAGARYVAGDVGPTGALLEPMGTMPFDEAYDVFAEQARAAQAAGCDLIVIETMTDLREMKAAVLAAVEQTDLPVFATMTFGEDGRTFLGTTPAVAAATLAGLGVSALGVNCSLGPDALAPFVREMAAVCACPLIAQPNAGLPHIVDGQTVFDVSPEAFAQAMTDIMDAGATVVGGCCGTTPDHLALLAHAVGKRPAPVPRDPAALPFVVASAQEAVVLPAGAHAVAVIGERINPTGKKRLAQALREGDADYIVGEAVAQVHAGADILDVNVGLPDIDEAATMAQMVQALQATVTAPLQIDSGDAAAVEAAVRSYAGKPLVNSVNGKRESLDAMLPLVQRYGCAVVGLTLDEDGIPPTAEGRFAIAERIVAEAESRGIPRSNVVIDCLVMAAATNQAEAMELLRAVQLVKERLGVRTVLGVSNVSFGLPQRSLVNATFLAAAFGAGLDLPILNPQSRRYMDAVAAFRVLNGQDVGAARFVEAYAQAVDPYAAGKDAAGASCAGAQNGAAAAGEAAGAAVGSAGAEAGVAGLIALPDELASDAAVVNALVEGVLCGRSKTVADFTAELLERHPGLVLVNHVFIPALDLVGEKYDSGAFFLPQLMAAAEAVKAGFDLVRGAAAADEGAAAAESDSAAVPASGPDSAAVSASGSSGSSGPEGTHLEPSTIQELSARPSCDRSIIVATVEGDIHDIGKNIAKMLLENYGFPVIDLGRDVAPEAVLQAARESGARLIGLSALMTTTVKAMERTVALVHEELPGVAVMVAGAVVTPEYASSINADFYAKDAAESARIAQSFFGQTPA</sequence>
<evidence type="ECO:0000256" key="16">
    <source>
        <dbReference type="ARBA" id="ARBA00023285"/>
    </source>
</evidence>
<proteinExistence type="inferred from homology"/>
<dbReference type="PROSITE" id="PS50972">
    <property type="entry name" value="PTERIN_BINDING"/>
    <property type="match status" value="1"/>
</dbReference>
<dbReference type="SUPFAM" id="SSF82282">
    <property type="entry name" value="Homocysteine S-methyltransferase"/>
    <property type="match status" value="1"/>
</dbReference>
<dbReference type="Gene3D" id="1.10.1240.10">
    <property type="entry name" value="Methionine synthase domain"/>
    <property type="match status" value="1"/>
</dbReference>
<dbReference type="PANTHER" id="PTHR45833:SF1">
    <property type="entry name" value="METHIONINE SYNTHASE"/>
    <property type="match status" value="1"/>
</dbReference>
<keyword evidence="13 19" id="KW-0479">Metal-binding</keyword>
<feature type="binding site" evidence="19">
    <location>
        <position position="283"/>
    </location>
    <ligand>
        <name>Zn(2+)</name>
        <dbReference type="ChEBI" id="CHEBI:29105"/>
    </ligand>
</feature>
<dbReference type="EMBL" id="WPCR01000009">
    <property type="protein sequence ID" value="NHM14684.1"/>
    <property type="molecule type" value="Genomic_DNA"/>
</dbReference>
<evidence type="ECO:0000256" key="17">
    <source>
        <dbReference type="ARBA" id="ARBA00025552"/>
    </source>
</evidence>
<dbReference type="Pfam" id="PF02607">
    <property type="entry name" value="B12-binding_2"/>
    <property type="match status" value="1"/>
</dbReference>
<dbReference type="InterPro" id="IPR036724">
    <property type="entry name" value="Cobalamin-bd_sf"/>
</dbReference>
<dbReference type="InterPro" id="IPR006158">
    <property type="entry name" value="Cobalamin-bd"/>
</dbReference>
<comment type="catalytic activity">
    <reaction evidence="1">
        <text>(6S)-5-methyl-5,6,7,8-tetrahydrofolate + L-homocysteine = (6S)-5,6,7,8-tetrahydrofolate + L-methionine</text>
        <dbReference type="Rhea" id="RHEA:11172"/>
        <dbReference type="ChEBI" id="CHEBI:18608"/>
        <dbReference type="ChEBI" id="CHEBI:57453"/>
        <dbReference type="ChEBI" id="CHEBI:57844"/>
        <dbReference type="ChEBI" id="CHEBI:58199"/>
        <dbReference type="EC" id="2.1.1.13"/>
    </reaction>
</comment>
<evidence type="ECO:0000256" key="3">
    <source>
        <dbReference type="ARBA" id="ARBA00001956"/>
    </source>
</evidence>
<dbReference type="Gene3D" id="3.40.50.280">
    <property type="entry name" value="Cobalamin-binding domain"/>
    <property type="match status" value="1"/>
</dbReference>
<accession>A0ABX0IKY8</accession>
<keyword evidence="8 19" id="KW-0489">Methyltransferase</keyword>
<evidence type="ECO:0000259" key="21">
    <source>
        <dbReference type="PROSITE" id="PS50970"/>
    </source>
</evidence>
<evidence type="ECO:0000256" key="13">
    <source>
        <dbReference type="ARBA" id="ARBA00022723"/>
    </source>
</evidence>
<evidence type="ECO:0000313" key="25">
    <source>
        <dbReference type="EMBL" id="NHM14684.1"/>
    </source>
</evidence>
<dbReference type="InterPro" id="IPR036589">
    <property type="entry name" value="HCY_dom_sf"/>
</dbReference>
<evidence type="ECO:0000256" key="10">
    <source>
        <dbReference type="ARBA" id="ARBA00022628"/>
    </source>
</evidence>
<organism evidence="25 26">
    <name type="scientific">Xiamenia xianingshaonis</name>
    <dbReference type="NCBI Taxonomy" id="2682776"/>
    <lineage>
        <taxon>Bacteria</taxon>
        <taxon>Bacillati</taxon>
        <taxon>Actinomycetota</taxon>
        <taxon>Coriobacteriia</taxon>
        <taxon>Eggerthellales</taxon>
        <taxon>Eggerthellaceae</taxon>
        <taxon>Xiamenia</taxon>
    </lineage>
</organism>
<dbReference type="Gene3D" id="3.20.20.20">
    <property type="entry name" value="Dihydropteroate synthase-like"/>
    <property type="match status" value="1"/>
</dbReference>
<gene>
    <name evidence="25" type="ORF">GMI68_07900</name>
</gene>
<evidence type="ECO:0000256" key="14">
    <source>
        <dbReference type="ARBA" id="ARBA00022833"/>
    </source>
</evidence>
<dbReference type="SUPFAM" id="SSF52242">
    <property type="entry name" value="Cobalamin (vitamin B12)-binding domain"/>
    <property type="match status" value="1"/>
</dbReference>
<comment type="caution">
    <text evidence="25">The sequence shown here is derived from an EMBL/GenBank/DDBJ whole genome shotgun (WGS) entry which is preliminary data.</text>
</comment>
<dbReference type="GO" id="GO:0032259">
    <property type="term" value="P:methylation"/>
    <property type="evidence" value="ECO:0007669"/>
    <property type="project" value="UniProtKB-KW"/>
</dbReference>
<keyword evidence="11 19" id="KW-0808">Transferase</keyword>
<dbReference type="InterPro" id="IPR003759">
    <property type="entry name" value="Cbl-bd_cap"/>
</dbReference>
<evidence type="ECO:0000259" key="23">
    <source>
        <dbReference type="PROSITE" id="PS51332"/>
    </source>
</evidence>
<dbReference type="NCBIfam" id="NF005719">
    <property type="entry name" value="PRK07535.1"/>
    <property type="match status" value="1"/>
</dbReference>
<evidence type="ECO:0000256" key="18">
    <source>
        <dbReference type="ARBA" id="ARBA00031040"/>
    </source>
</evidence>
<keyword evidence="9" id="KW-0028">Amino-acid biosynthesis</keyword>
<keyword evidence="10" id="KW-0846">Cobalamin</keyword>
<dbReference type="PANTHER" id="PTHR45833">
    <property type="entry name" value="METHIONINE SYNTHASE"/>
    <property type="match status" value="1"/>
</dbReference>
<dbReference type="RefSeq" id="WP_166340032.1">
    <property type="nucleotide sequence ID" value="NZ_CP072829.1"/>
</dbReference>
<evidence type="ECO:0000256" key="8">
    <source>
        <dbReference type="ARBA" id="ARBA00022603"/>
    </source>
</evidence>
<dbReference type="Pfam" id="PF00809">
    <property type="entry name" value="Pterin_bind"/>
    <property type="match status" value="1"/>
</dbReference>
<dbReference type="InterPro" id="IPR000489">
    <property type="entry name" value="Pterin-binding_dom"/>
</dbReference>
<dbReference type="InterPro" id="IPR036594">
    <property type="entry name" value="Meth_synthase_dom"/>
</dbReference>
<comment type="pathway">
    <text evidence="4">Amino-acid biosynthesis; L-methionine biosynthesis via de novo pathway; L-methionine from L-homocysteine (MetH route): step 1/1.</text>
</comment>
<evidence type="ECO:0000256" key="2">
    <source>
        <dbReference type="ARBA" id="ARBA00001947"/>
    </source>
</evidence>
<dbReference type="InterPro" id="IPR011005">
    <property type="entry name" value="Dihydropteroate_synth-like_sf"/>
</dbReference>
<comment type="cofactor">
    <cofactor evidence="2 19">
        <name>Zn(2+)</name>
        <dbReference type="ChEBI" id="CHEBI:29105"/>
    </cofactor>
</comment>
<evidence type="ECO:0000256" key="19">
    <source>
        <dbReference type="PROSITE-ProRule" id="PRU00333"/>
    </source>
</evidence>
<feature type="compositionally biased region" description="Low complexity" evidence="20">
    <location>
        <begin position="738"/>
        <end position="761"/>
    </location>
</feature>
<dbReference type="Pfam" id="PF02310">
    <property type="entry name" value="B12-binding"/>
    <property type="match status" value="1"/>
</dbReference>
<dbReference type="InterPro" id="IPR050554">
    <property type="entry name" value="Met_Synthase/Corrinoid"/>
</dbReference>
<dbReference type="SUPFAM" id="SSF47644">
    <property type="entry name" value="Methionine synthase domain"/>
    <property type="match status" value="1"/>
</dbReference>
<evidence type="ECO:0000256" key="9">
    <source>
        <dbReference type="ARBA" id="ARBA00022605"/>
    </source>
</evidence>
<comment type="function">
    <text evidence="17">Catalyzes the transfer of a methyl group from methyl-cobalamin to homocysteine, yielding enzyme-bound cob(I)alamin and methionine. Subsequently, remethylates the cofactor using methyltetrahydrofolate.</text>
</comment>
<evidence type="ECO:0000259" key="24">
    <source>
        <dbReference type="PROSITE" id="PS51337"/>
    </source>
</evidence>
<dbReference type="PROSITE" id="PS51337">
    <property type="entry name" value="B12_BINDING_NTER"/>
    <property type="match status" value="1"/>
</dbReference>
<dbReference type="SUPFAM" id="SSF51717">
    <property type="entry name" value="Dihydropteroate synthetase-like"/>
    <property type="match status" value="1"/>
</dbReference>
<protein>
    <recommendedName>
        <fullName evidence="7">Methionine synthase</fullName>
        <ecNumber evidence="6">2.1.1.13</ecNumber>
    </recommendedName>
    <alternativeName>
        <fullName evidence="18">5-methyltetrahydrofolate--homocysteine methyltransferase</fullName>
    </alternativeName>
</protein>
<feature type="region of interest" description="Disordered" evidence="20">
    <location>
        <begin position="738"/>
        <end position="775"/>
    </location>
</feature>
<evidence type="ECO:0000256" key="4">
    <source>
        <dbReference type="ARBA" id="ARBA00005178"/>
    </source>
</evidence>
<feature type="binding site" evidence="19">
    <location>
        <position position="284"/>
    </location>
    <ligand>
        <name>Zn(2+)</name>
        <dbReference type="ChEBI" id="CHEBI:29105"/>
    </ligand>
</feature>
<evidence type="ECO:0000313" key="26">
    <source>
        <dbReference type="Proteomes" id="UP000636394"/>
    </source>
</evidence>
<feature type="domain" description="B12-binding" evidence="23">
    <location>
        <begin position="783"/>
        <end position="907"/>
    </location>
</feature>
<evidence type="ECO:0000259" key="22">
    <source>
        <dbReference type="PROSITE" id="PS50972"/>
    </source>
</evidence>
<keyword evidence="16" id="KW-0170">Cobalt</keyword>
<keyword evidence="26" id="KW-1185">Reference proteome</keyword>
<comment type="cofactor">
    <cofactor evidence="3">
        <name>methylcob(III)alamin</name>
        <dbReference type="ChEBI" id="CHEBI:28115"/>
    </cofactor>
</comment>
<dbReference type="PROSITE" id="PS51332">
    <property type="entry name" value="B12_BINDING"/>
    <property type="match status" value="1"/>
</dbReference>
<dbReference type="EC" id="2.1.1.13" evidence="6"/>
<evidence type="ECO:0000256" key="1">
    <source>
        <dbReference type="ARBA" id="ARBA00001700"/>
    </source>
</evidence>
<dbReference type="PROSITE" id="PS50970">
    <property type="entry name" value="HCY"/>
    <property type="match status" value="1"/>
</dbReference>
<comment type="similarity">
    <text evidence="5">Belongs to the vitamin-B12 dependent methionine synthase family.</text>
</comment>
<dbReference type="Gene3D" id="3.20.20.330">
    <property type="entry name" value="Homocysteine-binding-like domain"/>
    <property type="match status" value="1"/>
</dbReference>
<evidence type="ECO:0000256" key="15">
    <source>
        <dbReference type="ARBA" id="ARBA00023167"/>
    </source>
</evidence>
<evidence type="ECO:0000256" key="7">
    <source>
        <dbReference type="ARBA" id="ARBA00013998"/>
    </source>
</evidence>
<dbReference type="Pfam" id="PF02574">
    <property type="entry name" value="S-methyl_trans"/>
    <property type="match status" value="1"/>
</dbReference>
<feature type="binding site" evidence="19">
    <location>
        <position position="218"/>
    </location>
    <ligand>
        <name>Zn(2+)</name>
        <dbReference type="ChEBI" id="CHEBI:29105"/>
    </ligand>
</feature>
<evidence type="ECO:0000256" key="12">
    <source>
        <dbReference type="ARBA" id="ARBA00022691"/>
    </source>
</evidence>
<dbReference type="SMART" id="SM01018">
    <property type="entry name" value="B12-binding_2"/>
    <property type="match status" value="1"/>
</dbReference>
<keyword evidence="15" id="KW-0486">Methionine biosynthesis</keyword>
<name>A0ABX0IKY8_9ACTN</name>
<evidence type="ECO:0000256" key="5">
    <source>
        <dbReference type="ARBA" id="ARBA00010398"/>
    </source>
</evidence>
<keyword evidence="12" id="KW-0949">S-adenosyl-L-methionine</keyword>
<evidence type="ECO:0000256" key="20">
    <source>
        <dbReference type="SAM" id="MobiDB-lite"/>
    </source>
</evidence>
<dbReference type="Proteomes" id="UP000636394">
    <property type="component" value="Unassembled WGS sequence"/>
</dbReference>
<dbReference type="GO" id="GO:0008168">
    <property type="term" value="F:methyltransferase activity"/>
    <property type="evidence" value="ECO:0007669"/>
    <property type="project" value="UniProtKB-KW"/>
</dbReference>
<evidence type="ECO:0000256" key="6">
    <source>
        <dbReference type="ARBA" id="ARBA00012032"/>
    </source>
</evidence>
<reference evidence="25 26" key="1">
    <citation type="submission" date="2019-11" db="EMBL/GenBank/DDBJ databases">
        <title>Eggerthellaceae novel genus isolated from the rectal contents of marmort.</title>
        <authorList>
            <person name="Zhang G."/>
        </authorList>
    </citation>
    <scope>NUCLEOTIDE SEQUENCE [LARGE SCALE GENOMIC DNA]</scope>
    <source>
        <strain evidence="26">zg-886</strain>
    </source>
</reference>
<keyword evidence="14 19" id="KW-0862">Zinc</keyword>
<evidence type="ECO:0000256" key="11">
    <source>
        <dbReference type="ARBA" id="ARBA00022679"/>
    </source>
</evidence>